<keyword evidence="1" id="KW-0880">Kelch repeat</keyword>
<dbReference type="EMBL" id="JACBKZ010000004">
    <property type="protein sequence ID" value="KAF5952163.1"/>
    <property type="molecule type" value="Genomic_DNA"/>
</dbReference>
<evidence type="ECO:0000313" key="3">
    <source>
        <dbReference type="EMBL" id="KAF5952163.1"/>
    </source>
</evidence>
<evidence type="ECO:0000313" key="4">
    <source>
        <dbReference type="Proteomes" id="UP000593564"/>
    </source>
</evidence>
<comment type="caution">
    <text evidence="3">The sequence shown here is derived from an EMBL/GenBank/DDBJ whole genome shotgun (WGS) entry which is preliminary data.</text>
</comment>
<keyword evidence="4" id="KW-1185">Reference proteome</keyword>
<dbReference type="InterPro" id="IPR015915">
    <property type="entry name" value="Kelch-typ_b-propeller"/>
</dbReference>
<dbReference type="PANTHER" id="PTHR46228">
    <property type="entry name" value="KELCH DOMAIN-CONTAINING PROTEIN"/>
    <property type="match status" value="1"/>
</dbReference>
<dbReference type="Proteomes" id="UP000593564">
    <property type="component" value="Unassembled WGS sequence"/>
</dbReference>
<sequence length="556" mass="61028">MGSLGGEVANKAMWLYPKVMGFNPTERWGHSSCYSDGSIYVFGGCCGGLHFSDVIMMNLDTMAWNTLVTTGHGPGPRDSHSAVLVGHRMIVFGGTNGSKKVNDLHILDLSSREWTKPDCKGIPPSPRESHTATLVSDDKLVIFGGSGEGDTNYLNDLHVLDLKTMRWTSPEVKGNVPVPRDSHTAVAVGNTVFVYGGDCGDRYEGDINMLDMDTLTWSRLVVQGSSPGVRAGHAAVNIGPKASNVIIQILDATFEIGLFRVMYWVIVYVIGGVGDKQYYNDVWVLDVSTCSWTQLEIRGQQPQGRFSHTAIFSETDIVIYGGCGEDEHPVNELIVLQLGAEHPNGRYNISLCKIFGNHCNQEKRRLSREARNKSRTILLGNNGDVVGKKAREPELVSKQPLQINSDALHPKRKRTSNSKIWEIESEPEEHSLSLLELRFEVKLMELSTLGPEVVSRSATLGQNPSTLSSQRANVAQPCAPHVNHVSPTFIRHPRQPTTHSVPESGQNLRQAHIARPSPVIRAASSIGKEPKLRIDLQGVDLTLGSPGTGPWWIVVR</sequence>
<dbReference type="InterPro" id="IPR006652">
    <property type="entry name" value="Kelch_1"/>
</dbReference>
<accession>A0A7J7HH50</accession>
<proteinExistence type="predicted"/>
<organism evidence="3 4">
    <name type="scientific">Camellia sinensis</name>
    <name type="common">Tea plant</name>
    <name type="synonym">Thea sinensis</name>
    <dbReference type="NCBI Taxonomy" id="4442"/>
    <lineage>
        <taxon>Eukaryota</taxon>
        <taxon>Viridiplantae</taxon>
        <taxon>Streptophyta</taxon>
        <taxon>Embryophyta</taxon>
        <taxon>Tracheophyta</taxon>
        <taxon>Spermatophyta</taxon>
        <taxon>Magnoliopsida</taxon>
        <taxon>eudicotyledons</taxon>
        <taxon>Gunneridae</taxon>
        <taxon>Pentapetalae</taxon>
        <taxon>asterids</taxon>
        <taxon>Ericales</taxon>
        <taxon>Theaceae</taxon>
        <taxon>Camellia</taxon>
    </lineage>
</organism>
<evidence type="ECO:0000256" key="1">
    <source>
        <dbReference type="ARBA" id="ARBA00022441"/>
    </source>
</evidence>
<dbReference type="Gene3D" id="2.120.10.80">
    <property type="entry name" value="Kelch-type beta propeller"/>
    <property type="match status" value="2"/>
</dbReference>
<dbReference type="AlphaFoldDB" id="A0A7J7HH50"/>
<keyword evidence="2" id="KW-0677">Repeat</keyword>
<reference evidence="4" key="1">
    <citation type="journal article" date="2020" name="Nat. Commun.">
        <title>Genome assembly of wild tea tree DASZ reveals pedigree and selection history of tea varieties.</title>
        <authorList>
            <person name="Zhang W."/>
            <person name="Zhang Y."/>
            <person name="Qiu H."/>
            <person name="Guo Y."/>
            <person name="Wan H."/>
            <person name="Zhang X."/>
            <person name="Scossa F."/>
            <person name="Alseekh S."/>
            <person name="Zhang Q."/>
            <person name="Wang P."/>
            <person name="Xu L."/>
            <person name="Schmidt M.H."/>
            <person name="Jia X."/>
            <person name="Li D."/>
            <person name="Zhu A."/>
            <person name="Guo F."/>
            <person name="Chen W."/>
            <person name="Ni D."/>
            <person name="Usadel B."/>
            <person name="Fernie A.R."/>
            <person name="Wen W."/>
        </authorList>
    </citation>
    <scope>NUCLEOTIDE SEQUENCE [LARGE SCALE GENOMIC DNA]</scope>
    <source>
        <strain evidence="4">cv. G240</strain>
    </source>
</reference>
<gene>
    <name evidence="3" type="ORF">HYC85_010107</name>
</gene>
<dbReference type="PANTHER" id="PTHR46228:SF2">
    <property type="entry name" value="KELCH REPEAT PROTEIN (AFU_ORTHOLOGUE AFUA_4G14350)"/>
    <property type="match status" value="1"/>
</dbReference>
<dbReference type="Pfam" id="PF01344">
    <property type="entry name" value="Kelch_1"/>
    <property type="match status" value="1"/>
</dbReference>
<protein>
    <submittedName>
        <fullName evidence="3">Uncharacterized protein</fullName>
    </submittedName>
</protein>
<evidence type="ECO:0000256" key="2">
    <source>
        <dbReference type="ARBA" id="ARBA00022737"/>
    </source>
</evidence>
<dbReference type="Pfam" id="PF24681">
    <property type="entry name" value="Kelch_KLHDC2_KLHL20_DRC7"/>
    <property type="match status" value="2"/>
</dbReference>
<reference evidence="3 4" key="2">
    <citation type="submission" date="2020-07" db="EMBL/GenBank/DDBJ databases">
        <title>Genome assembly of wild tea tree DASZ reveals pedigree and selection history of tea varieties.</title>
        <authorList>
            <person name="Zhang W."/>
        </authorList>
    </citation>
    <scope>NUCLEOTIDE SEQUENCE [LARGE SCALE GENOMIC DNA]</scope>
    <source>
        <strain evidence="4">cv. G240</strain>
        <tissue evidence="3">Leaf</tissue>
    </source>
</reference>
<dbReference type="SUPFAM" id="SSF117281">
    <property type="entry name" value="Kelch motif"/>
    <property type="match status" value="2"/>
</dbReference>
<name>A0A7J7HH50_CAMSI</name>